<evidence type="ECO:0000313" key="13">
    <source>
        <dbReference type="EMBL" id="CAD7649808.1"/>
    </source>
</evidence>
<evidence type="ECO:0000256" key="8">
    <source>
        <dbReference type="ARBA" id="ARBA00022989"/>
    </source>
</evidence>
<keyword evidence="6" id="KW-0812">Transmembrane</keyword>
<dbReference type="GO" id="GO:0005794">
    <property type="term" value="C:Golgi apparatus"/>
    <property type="evidence" value="ECO:0007669"/>
    <property type="project" value="TreeGrafter"/>
</dbReference>
<dbReference type="Pfam" id="PF13733">
    <property type="entry name" value="Glyco_transf_7N"/>
    <property type="match status" value="1"/>
</dbReference>
<evidence type="ECO:0000256" key="5">
    <source>
        <dbReference type="ARBA" id="ARBA00022679"/>
    </source>
</evidence>
<keyword evidence="14" id="KW-1185">Reference proteome</keyword>
<dbReference type="EMBL" id="OC918652">
    <property type="protein sequence ID" value="CAD7649808.1"/>
    <property type="molecule type" value="Genomic_DNA"/>
</dbReference>
<dbReference type="InterPro" id="IPR003859">
    <property type="entry name" value="Galactosyl_T"/>
</dbReference>
<dbReference type="OrthoDB" id="10038994at2759"/>
<dbReference type="GO" id="GO:0016020">
    <property type="term" value="C:membrane"/>
    <property type="evidence" value="ECO:0007669"/>
    <property type="project" value="UniProtKB-SubCell"/>
</dbReference>
<evidence type="ECO:0000256" key="3">
    <source>
        <dbReference type="ARBA" id="ARBA00005735"/>
    </source>
</evidence>
<comment type="similarity">
    <text evidence="3">Belongs to the glycosyltransferase 7 family.</text>
</comment>
<evidence type="ECO:0000256" key="4">
    <source>
        <dbReference type="ARBA" id="ARBA00022676"/>
    </source>
</evidence>
<dbReference type="Gene3D" id="3.90.550.10">
    <property type="entry name" value="Spore Coat Polysaccharide Biosynthesis Protein SpsA, Chain A"/>
    <property type="match status" value="1"/>
</dbReference>
<evidence type="ECO:0008006" key="15">
    <source>
        <dbReference type="Google" id="ProtNLM"/>
    </source>
</evidence>
<dbReference type="InterPro" id="IPR027995">
    <property type="entry name" value="Galactosyl_T_N"/>
</dbReference>
<keyword evidence="5" id="KW-0808">Transferase</keyword>
<dbReference type="PRINTS" id="PR02050">
    <property type="entry name" value="B14GALTRFASE"/>
</dbReference>
<dbReference type="GO" id="GO:0006688">
    <property type="term" value="P:glycosphingolipid biosynthetic process"/>
    <property type="evidence" value="ECO:0007669"/>
    <property type="project" value="TreeGrafter"/>
</dbReference>
<comment type="pathway">
    <text evidence="2">Protein modification; protein glycosylation.</text>
</comment>
<evidence type="ECO:0000256" key="9">
    <source>
        <dbReference type="ARBA" id="ARBA00023136"/>
    </source>
</evidence>
<name>A0A7R9LY07_9ACAR</name>
<dbReference type="InterPro" id="IPR027791">
    <property type="entry name" value="Galactosyl_T_C"/>
</dbReference>
<dbReference type="GO" id="GO:0008378">
    <property type="term" value="F:galactosyltransferase activity"/>
    <property type="evidence" value="ECO:0007669"/>
    <property type="project" value="TreeGrafter"/>
</dbReference>
<dbReference type="GO" id="GO:0033842">
    <property type="term" value="F:N-acetyl-beta-glucosaminyl-derivative 4-beta-N-acetylgalactosaminyltransferase activity"/>
    <property type="evidence" value="ECO:0007669"/>
    <property type="project" value="TreeGrafter"/>
</dbReference>
<dbReference type="Proteomes" id="UP000728032">
    <property type="component" value="Unassembled WGS sequence"/>
</dbReference>
<evidence type="ECO:0000256" key="10">
    <source>
        <dbReference type="ARBA" id="ARBA00023180"/>
    </source>
</evidence>
<evidence type="ECO:0000256" key="2">
    <source>
        <dbReference type="ARBA" id="ARBA00004922"/>
    </source>
</evidence>
<dbReference type="Pfam" id="PF02709">
    <property type="entry name" value="Glyco_transf_7C"/>
    <property type="match status" value="1"/>
</dbReference>
<dbReference type="InterPro" id="IPR029044">
    <property type="entry name" value="Nucleotide-diphossugar_trans"/>
</dbReference>
<feature type="domain" description="Galactosyltransferase N-terminal" evidence="12">
    <location>
        <begin position="17"/>
        <end position="65"/>
    </location>
</feature>
<keyword evidence="7" id="KW-0735">Signal-anchor</keyword>
<protein>
    <recommendedName>
        <fullName evidence="15">Beta-1,4-galactosyltransferase</fullName>
    </recommendedName>
</protein>
<keyword evidence="4" id="KW-0328">Glycosyltransferase</keyword>
<accession>A0A7R9LY07</accession>
<comment type="subcellular location">
    <subcellularLocation>
        <location evidence="1">Membrane</location>
        <topology evidence="1">Single-pass type II membrane protein</topology>
    </subcellularLocation>
</comment>
<organism evidence="13">
    <name type="scientific">Oppiella nova</name>
    <dbReference type="NCBI Taxonomy" id="334625"/>
    <lineage>
        <taxon>Eukaryota</taxon>
        <taxon>Metazoa</taxon>
        <taxon>Ecdysozoa</taxon>
        <taxon>Arthropoda</taxon>
        <taxon>Chelicerata</taxon>
        <taxon>Arachnida</taxon>
        <taxon>Acari</taxon>
        <taxon>Acariformes</taxon>
        <taxon>Sarcoptiformes</taxon>
        <taxon>Oribatida</taxon>
        <taxon>Brachypylina</taxon>
        <taxon>Oppioidea</taxon>
        <taxon>Oppiidae</taxon>
        <taxon>Oppiella</taxon>
    </lineage>
</organism>
<evidence type="ECO:0000256" key="7">
    <source>
        <dbReference type="ARBA" id="ARBA00022968"/>
    </source>
</evidence>
<proteinExistence type="inferred from homology"/>
<dbReference type="UniPathway" id="UPA00378"/>
<dbReference type="AlphaFoldDB" id="A0A7R9LY07"/>
<evidence type="ECO:0000313" key="14">
    <source>
        <dbReference type="Proteomes" id="UP000728032"/>
    </source>
</evidence>
<reference evidence="13" key="1">
    <citation type="submission" date="2020-11" db="EMBL/GenBank/DDBJ databases">
        <authorList>
            <person name="Tran Van P."/>
        </authorList>
    </citation>
    <scope>NUCLEOTIDE SEQUENCE</scope>
</reference>
<evidence type="ECO:0000259" key="12">
    <source>
        <dbReference type="Pfam" id="PF13733"/>
    </source>
</evidence>
<evidence type="ECO:0000256" key="1">
    <source>
        <dbReference type="ARBA" id="ARBA00004606"/>
    </source>
</evidence>
<keyword evidence="10" id="KW-0325">Glycoprotein</keyword>
<dbReference type="SUPFAM" id="SSF53448">
    <property type="entry name" value="Nucleotide-diphospho-sugar transferases"/>
    <property type="match status" value="1"/>
</dbReference>
<dbReference type="GO" id="GO:0005975">
    <property type="term" value="P:carbohydrate metabolic process"/>
    <property type="evidence" value="ECO:0007669"/>
    <property type="project" value="InterPro"/>
</dbReference>
<dbReference type="PANTHER" id="PTHR19300:SF57">
    <property type="entry name" value="BETA-1,4-N-ACETYLGALACTOSAMINYLTRANSFERASE"/>
    <property type="match status" value="1"/>
</dbReference>
<evidence type="ECO:0000259" key="11">
    <source>
        <dbReference type="Pfam" id="PF02709"/>
    </source>
</evidence>
<gene>
    <name evidence="13" type="ORF">ONB1V03_LOCUS7478</name>
</gene>
<dbReference type="EMBL" id="CAJPVJ010003827">
    <property type="protein sequence ID" value="CAG2167984.1"/>
    <property type="molecule type" value="Genomic_DNA"/>
</dbReference>
<evidence type="ECO:0000256" key="6">
    <source>
        <dbReference type="ARBA" id="ARBA00022692"/>
    </source>
</evidence>
<feature type="domain" description="Galactosyltransferase C-terminal" evidence="11">
    <location>
        <begin position="69"/>
        <end position="129"/>
    </location>
</feature>
<keyword evidence="8" id="KW-1133">Transmembrane helix</keyword>
<dbReference type="PANTHER" id="PTHR19300">
    <property type="entry name" value="BETA-1,4-GALACTOSYLTRANSFERASE"/>
    <property type="match status" value="1"/>
</dbReference>
<sequence length="146" mass="16729">MRSLATPHKNMSFRMTVQFGSDTFNKGVLMNAGVREALKENDFHCFVFHDVDLIPEDDRNLYSCPLAPRHMSVAVDKFNYSLPYTDLVGGVLSISKSNFILVNGYSNLYWGWGGEDDDMAYRSKYNTLMCTQFIMFYTFGLSTQLQ</sequence>
<keyword evidence="9" id="KW-0472">Membrane</keyword>